<gene>
    <name evidence="2" type="ORF">MRATA1EN1_LOCUS6342</name>
</gene>
<protein>
    <submittedName>
        <fullName evidence="2">Uncharacterized protein</fullName>
    </submittedName>
</protein>
<evidence type="ECO:0000256" key="1">
    <source>
        <dbReference type="SAM" id="MobiDB-lite"/>
    </source>
</evidence>
<sequence>MFFSSLLPNPISPGARLSLSACLARTSELRRSPGSRNLRANRRGRAPTGGRHRDMSRGGPTLVPGLGGAAHLPGPSARAAKASESRVPSPTAPQAAPPHTAR</sequence>
<organism evidence="2 3">
    <name type="scientific">Rangifer tarandus platyrhynchus</name>
    <name type="common">Svalbard reindeer</name>
    <dbReference type="NCBI Taxonomy" id="3082113"/>
    <lineage>
        <taxon>Eukaryota</taxon>
        <taxon>Metazoa</taxon>
        <taxon>Chordata</taxon>
        <taxon>Craniata</taxon>
        <taxon>Vertebrata</taxon>
        <taxon>Euteleostomi</taxon>
        <taxon>Mammalia</taxon>
        <taxon>Eutheria</taxon>
        <taxon>Laurasiatheria</taxon>
        <taxon>Artiodactyla</taxon>
        <taxon>Ruminantia</taxon>
        <taxon>Pecora</taxon>
        <taxon>Cervidae</taxon>
        <taxon>Odocoileinae</taxon>
        <taxon>Rangifer</taxon>
    </lineage>
</organism>
<keyword evidence="3" id="KW-1185">Reference proteome</keyword>
<accession>A0ABN8Y720</accession>
<dbReference type="Proteomes" id="UP001176941">
    <property type="component" value="Chromosome 15"/>
</dbReference>
<feature type="compositionally biased region" description="Low complexity" evidence="1">
    <location>
        <begin position="88"/>
        <end position="102"/>
    </location>
</feature>
<evidence type="ECO:0000313" key="2">
    <source>
        <dbReference type="EMBL" id="CAI9157380.1"/>
    </source>
</evidence>
<proteinExistence type="predicted"/>
<feature type="region of interest" description="Disordered" evidence="1">
    <location>
        <begin position="26"/>
        <end position="102"/>
    </location>
</feature>
<name>A0ABN8Y720_RANTA</name>
<evidence type="ECO:0000313" key="3">
    <source>
        <dbReference type="Proteomes" id="UP001176941"/>
    </source>
</evidence>
<reference evidence="2" key="1">
    <citation type="submission" date="2023-04" db="EMBL/GenBank/DDBJ databases">
        <authorList>
            <consortium name="ELIXIR-Norway"/>
        </authorList>
    </citation>
    <scope>NUCLEOTIDE SEQUENCE [LARGE SCALE GENOMIC DNA]</scope>
</reference>
<dbReference type="EMBL" id="OX459951">
    <property type="protein sequence ID" value="CAI9157380.1"/>
    <property type="molecule type" value="Genomic_DNA"/>
</dbReference>